<dbReference type="FunFam" id="3.40.50.12780:FF:000003">
    <property type="entry name" value="Long-chain-fatty-acid--CoA ligase FadD"/>
    <property type="match status" value="1"/>
</dbReference>
<dbReference type="InterPro" id="IPR020845">
    <property type="entry name" value="AMP-binding_CS"/>
</dbReference>
<dbReference type="CDD" id="cd05917">
    <property type="entry name" value="FACL_like_2"/>
    <property type="match status" value="1"/>
</dbReference>
<feature type="domain" description="AMP-dependent synthetase/ligase" evidence="3">
    <location>
        <begin position="48"/>
        <end position="432"/>
    </location>
</feature>
<dbReference type="HOGENOM" id="CLU_000022_59_7_1"/>
<gene>
    <name evidence="5" type="ORF">ANIA_00609</name>
</gene>
<evidence type="ECO:0000256" key="2">
    <source>
        <dbReference type="ARBA" id="ARBA00006432"/>
    </source>
</evidence>
<dbReference type="Proteomes" id="UP000000560">
    <property type="component" value="Chromosome VIII"/>
</dbReference>
<dbReference type="GeneID" id="2876387"/>
<dbReference type="KEGG" id="ani:ANIA_00609"/>
<comment type="pathway">
    <text evidence="1">Siderophore biosynthesis.</text>
</comment>
<comment type="similarity">
    <text evidence="2">Belongs to the ATP-dependent AMP-binding enzyme family.</text>
</comment>
<organism evidence="5 6">
    <name type="scientific">Emericella nidulans (strain FGSC A4 / ATCC 38163 / CBS 112.46 / NRRL 194 / M139)</name>
    <name type="common">Aspergillus nidulans</name>
    <dbReference type="NCBI Taxonomy" id="227321"/>
    <lineage>
        <taxon>Eukaryota</taxon>
        <taxon>Fungi</taxon>
        <taxon>Dikarya</taxon>
        <taxon>Ascomycota</taxon>
        <taxon>Pezizomycotina</taxon>
        <taxon>Eurotiomycetes</taxon>
        <taxon>Eurotiomycetidae</taxon>
        <taxon>Eurotiales</taxon>
        <taxon>Aspergillaceae</taxon>
        <taxon>Aspergillus</taxon>
        <taxon>Aspergillus subgen. Nidulantes</taxon>
    </lineage>
</organism>
<dbReference type="AlphaFoldDB" id="C8VS98"/>
<dbReference type="Gene3D" id="3.30.300.30">
    <property type="match status" value="1"/>
</dbReference>
<evidence type="ECO:0000259" key="4">
    <source>
        <dbReference type="Pfam" id="PF13193"/>
    </source>
</evidence>
<protein>
    <submittedName>
        <fullName evidence="5">Acyl CoA synthetase (Eurofung)</fullName>
    </submittedName>
</protein>
<dbReference type="Pfam" id="PF00501">
    <property type="entry name" value="AMP-binding"/>
    <property type="match status" value="1"/>
</dbReference>
<dbReference type="InterPro" id="IPR025110">
    <property type="entry name" value="AMP-bd_C"/>
</dbReference>
<dbReference type="InterPro" id="IPR042099">
    <property type="entry name" value="ANL_N_sf"/>
</dbReference>
<dbReference type="PANTHER" id="PTHR43201">
    <property type="entry name" value="ACYL-COA SYNTHETASE"/>
    <property type="match status" value="1"/>
</dbReference>
<sequence>MAGPVRRLQQTLSHLQAPQPQQLSIVYGPTEPELLDVTLGELLTLQSLQYGDYECLVFPWTGARWTYADLNDEADRVARGMLAMGIKKGDRVGIMAGNCEQYISIFFAAARVGAILVVLNNTYTPSELYYALDHTGTDSWFSNFFFLNGTQNTDHHSLEDVLAELGPHPKASGTSKALEEIVVIRGTYKDFTTYAQVIERGLPLPPNTLPERESQLQTEDVCNLQFTSGSTGNPKAAMLTHHNLVNNSRFIGDRMNLTSFDILCCPPPLFHCFGLVLGMLAVVTHGSKIIFPSETFDPLATLHAISDEKCTALHGVPTMFEAILSFDKPPNFDCSNLRTGIIAGAPVPRPLMKRLFEELNMRQYTSSYGLTEASPTCFNALTTDSIETRLQTVGKVMPHAKAKIIDANGAIVPVGTRGELCMAGYQLTKGYWNNPEKTAETLVTDEEGTVWLKTGDEAVFTPEGYCTITGRFKDIIIRGGENIYPLEIEERLTAHPSISLSSVIGIQDSKYGEVVGAFIALAEGAKRPSDDELRAWTRETLGRHKAPQHVFVFGEEGVDATVPVTGSGKVRKVDLRKIAAVVLERRRNGQVTA</sequence>
<dbReference type="RefSeq" id="XP_050469183.1">
    <property type="nucleotide sequence ID" value="XM_050613360.1"/>
</dbReference>
<evidence type="ECO:0000256" key="1">
    <source>
        <dbReference type="ARBA" id="ARBA00004924"/>
    </source>
</evidence>
<keyword evidence="6" id="KW-1185">Reference proteome</keyword>
<dbReference type="GO" id="GO:0006631">
    <property type="term" value="P:fatty acid metabolic process"/>
    <property type="evidence" value="ECO:0000318"/>
    <property type="project" value="GO_Central"/>
</dbReference>
<dbReference type="EMBL" id="BN001308">
    <property type="protein sequence ID" value="CBF89137.1"/>
    <property type="molecule type" value="Genomic_DNA"/>
</dbReference>
<name>C8VS98_EMENI</name>
<reference evidence="6" key="2">
    <citation type="journal article" date="2009" name="Fungal Genet. Biol.">
        <title>The 2008 update of the Aspergillus nidulans genome annotation: a community effort.</title>
        <authorList>
            <person name="Wortman J.R."/>
            <person name="Gilsenan J.M."/>
            <person name="Joardar V."/>
            <person name="Deegan J."/>
            <person name="Clutterbuck J."/>
            <person name="Andersen M.R."/>
            <person name="Archer D."/>
            <person name="Bencina M."/>
            <person name="Braus G."/>
            <person name="Coutinho P."/>
            <person name="von Dohren H."/>
            <person name="Doonan J."/>
            <person name="Driessen A.J."/>
            <person name="Durek P."/>
            <person name="Espeso E."/>
            <person name="Fekete E."/>
            <person name="Flipphi M."/>
            <person name="Estrada C.G."/>
            <person name="Geysens S."/>
            <person name="Goldman G."/>
            <person name="de Groot P.W."/>
            <person name="Hansen K."/>
            <person name="Harris S.D."/>
            <person name="Heinekamp T."/>
            <person name="Helmstaedt K."/>
            <person name="Henrissat B."/>
            <person name="Hofmann G."/>
            <person name="Homan T."/>
            <person name="Horio T."/>
            <person name="Horiuchi H."/>
            <person name="James S."/>
            <person name="Jones M."/>
            <person name="Karaffa L."/>
            <person name="Karanyi Z."/>
            <person name="Kato M."/>
            <person name="Keller N."/>
            <person name="Kelly D.E."/>
            <person name="Kiel J.A."/>
            <person name="Kim J.M."/>
            <person name="van der Klei I.J."/>
            <person name="Klis F.M."/>
            <person name="Kovalchuk A."/>
            <person name="Krasevec N."/>
            <person name="Kubicek C.P."/>
            <person name="Liu B."/>
            <person name="Maccabe A."/>
            <person name="Meyer V."/>
            <person name="Mirabito P."/>
            <person name="Miskei M."/>
            <person name="Mos M."/>
            <person name="Mullins J."/>
            <person name="Nelson D.R."/>
            <person name="Nielsen J."/>
            <person name="Oakley B.R."/>
            <person name="Osmani S.A."/>
            <person name="Pakula T."/>
            <person name="Paszewski A."/>
            <person name="Paulsen I."/>
            <person name="Pilsyk S."/>
            <person name="Pocsi I."/>
            <person name="Punt P.J."/>
            <person name="Ram A.F."/>
            <person name="Ren Q."/>
            <person name="Robellet X."/>
            <person name="Robson G."/>
            <person name="Seiboth B."/>
            <person name="van Solingen P."/>
            <person name="Specht T."/>
            <person name="Sun J."/>
            <person name="Taheri-Talesh N."/>
            <person name="Takeshita N."/>
            <person name="Ussery D."/>
            <person name="vanKuyk P.A."/>
            <person name="Visser H."/>
            <person name="van de Vondervoort P.J."/>
            <person name="de Vries R.P."/>
            <person name="Walton J."/>
            <person name="Xiang X."/>
            <person name="Xiong Y."/>
            <person name="Zeng A.P."/>
            <person name="Brandt B.W."/>
            <person name="Cornell M.J."/>
            <person name="van den Hondel C.A."/>
            <person name="Visser J."/>
            <person name="Oliver S.G."/>
            <person name="Turner G."/>
        </authorList>
    </citation>
    <scope>GENOME REANNOTATION</scope>
    <source>
        <strain evidence="6">FGSC A4 / ATCC 38163 / CBS 112.46 / NRRL 194 / M139</strain>
    </source>
</reference>
<evidence type="ECO:0000259" key="3">
    <source>
        <dbReference type="Pfam" id="PF00501"/>
    </source>
</evidence>
<dbReference type="STRING" id="227321.C8VS98"/>
<dbReference type="OrthoDB" id="10253115at2759"/>
<dbReference type="InterPro" id="IPR045851">
    <property type="entry name" value="AMP-bd_C_sf"/>
</dbReference>
<reference evidence="6" key="1">
    <citation type="journal article" date="2005" name="Nature">
        <title>Sequencing of Aspergillus nidulans and comparative analysis with A. fumigatus and A. oryzae.</title>
        <authorList>
            <person name="Galagan J.E."/>
            <person name="Calvo S.E."/>
            <person name="Cuomo C."/>
            <person name="Ma L.J."/>
            <person name="Wortman J.R."/>
            <person name="Batzoglou S."/>
            <person name="Lee S.I."/>
            <person name="Basturkmen M."/>
            <person name="Spevak C.C."/>
            <person name="Clutterbuck J."/>
            <person name="Kapitonov V."/>
            <person name="Jurka J."/>
            <person name="Scazzocchio C."/>
            <person name="Farman M."/>
            <person name="Butler J."/>
            <person name="Purcell S."/>
            <person name="Harris S."/>
            <person name="Braus G.H."/>
            <person name="Draht O."/>
            <person name="Busch S."/>
            <person name="D'Enfert C."/>
            <person name="Bouchier C."/>
            <person name="Goldman G.H."/>
            <person name="Bell-Pedersen D."/>
            <person name="Griffiths-Jones S."/>
            <person name="Doonan J.H."/>
            <person name="Yu J."/>
            <person name="Vienken K."/>
            <person name="Pain A."/>
            <person name="Freitag M."/>
            <person name="Selker E.U."/>
            <person name="Archer D.B."/>
            <person name="Penalva M.A."/>
            <person name="Oakley B.R."/>
            <person name="Momany M."/>
            <person name="Tanaka T."/>
            <person name="Kumagai T."/>
            <person name="Asai K."/>
            <person name="Machida M."/>
            <person name="Nierman W.C."/>
            <person name="Denning D.W."/>
            <person name="Caddick M."/>
            <person name="Hynes M."/>
            <person name="Paoletti M."/>
            <person name="Fischer R."/>
            <person name="Miller B."/>
            <person name="Dyer P."/>
            <person name="Sachs M.S."/>
            <person name="Osmani S.A."/>
            <person name="Birren B.W."/>
        </authorList>
    </citation>
    <scope>NUCLEOTIDE SEQUENCE [LARGE SCALE GENOMIC DNA]</scope>
    <source>
        <strain evidence="6">FGSC A4 / ATCC 38163 / CBS 112.46 / NRRL 194 / M139</strain>
    </source>
</reference>
<dbReference type="PROSITE" id="PS00455">
    <property type="entry name" value="AMP_BINDING"/>
    <property type="match status" value="1"/>
</dbReference>
<dbReference type="InParanoid" id="C8VS98"/>
<dbReference type="InterPro" id="IPR000873">
    <property type="entry name" value="AMP-dep_synth/lig_dom"/>
</dbReference>
<proteinExistence type="inferred from homology"/>
<dbReference type="GO" id="GO:0031956">
    <property type="term" value="F:medium-chain fatty acid-CoA ligase activity"/>
    <property type="evidence" value="ECO:0000318"/>
    <property type="project" value="GO_Central"/>
</dbReference>
<accession>C8VS98</accession>
<evidence type="ECO:0000313" key="6">
    <source>
        <dbReference type="Proteomes" id="UP000000560"/>
    </source>
</evidence>
<feature type="domain" description="AMP-binding enzyme C-terminal" evidence="4">
    <location>
        <begin position="487"/>
        <end position="569"/>
    </location>
</feature>
<dbReference type="SUPFAM" id="SSF56801">
    <property type="entry name" value="Acetyl-CoA synthetase-like"/>
    <property type="match status" value="1"/>
</dbReference>
<dbReference type="eggNOG" id="KOG1177">
    <property type="taxonomic scope" value="Eukaryota"/>
</dbReference>
<dbReference type="Pfam" id="PF13193">
    <property type="entry name" value="AMP-binding_C"/>
    <property type="match status" value="1"/>
</dbReference>
<dbReference type="PANTHER" id="PTHR43201:SF6">
    <property type="entry name" value="ACYL COA SYNTHETASE (EUROFUNG)"/>
    <property type="match status" value="1"/>
</dbReference>
<dbReference type="OMA" id="ELNMTEY"/>
<evidence type="ECO:0000313" key="5">
    <source>
        <dbReference type="EMBL" id="CBF89137.1"/>
    </source>
</evidence>
<dbReference type="Gene3D" id="3.40.50.12780">
    <property type="entry name" value="N-terminal domain of ligase-like"/>
    <property type="match status" value="1"/>
</dbReference>